<accession>A0AAW1KV58</accession>
<dbReference type="Pfam" id="PF01301">
    <property type="entry name" value="Glyco_hydro_35"/>
    <property type="match status" value="1"/>
</dbReference>
<comment type="similarity">
    <text evidence="1 5">Belongs to the glycosyl hydrolase 35 family.</text>
</comment>
<dbReference type="Proteomes" id="UP001458880">
    <property type="component" value="Unassembled WGS sequence"/>
</dbReference>
<feature type="domain" description="Beta-galactosidase 1-like first all-beta" evidence="7">
    <location>
        <begin position="411"/>
        <end position="531"/>
    </location>
</feature>
<dbReference type="FunFam" id="2.60.120.260:FF:000049">
    <property type="entry name" value="Beta-galactosidase"/>
    <property type="match status" value="1"/>
</dbReference>
<dbReference type="Pfam" id="PF21467">
    <property type="entry name" value="BetaGal_gal-bd"/>
    <property type="match status" value="1"/>
</dbReference>
<feature type="active site" description="Proton donor" evidence="4">
    <location>
        <position position="181"/>
    </location>
</feature>
<evidence type="ECO:0000313" key="10">
    <source>
        <dbReference type="Proteomes" id="UP001458880"/>
    </source>
</evidence>
<dbReference type="InterPro" id="IPR048912">
    <property type="entry name" value="BetaGal1-like_ABD1"/>
</dbReference>
<dbReference type="SUPFAM" id="SSF49785">
    <property type="entry name" value="Galactose-binding domain-like"/>
    <property type="match status" value="1"/>
</dbReference>
<dbReference type="InterPro" id="IPR026283">
    <property type="entry name" value="B-gal_1-like"/>
</dbReference>
<feature type="domain" description="Glycoside hydrolase 35 catalytic" evidence="6">
    <location>
        <begin position="26"/>
        <end position="352"/>
    </location>
</feature>
<dbReference type="GO" id="GO:0005975">
    <property type="term" value="P:carbohydrate metabolic process"/>
    <property type="evidence" value="ECO:0007669"/>
    <property type="project" value="InterPro"/>
</dbReference>
<keyword evidence="10" id="KW-1185">Reference proteome</keyword>
<feature type="active site" description="Nucleophile" evidence="4">
    <location>
        <position position="256"/>
    </location>
</feature>
<organism evidence="9 10">
    <name type="scientific">Popillia japonica</name>
    <name type="common">Japanese beetle</name>
    <dbReference type="NCBI Taxonomy" id="7064"/>
    <lineage>
        <taxon>Eukaryota</taxon>
        <taxon>Metazoa</taxon>
        <taxon>Ecdysozoa</taxon>
        <taxon>Arthropoda</taxon>
        <taxon>Hexapoda</taxon>
        <taxon>Insecta</taxon>
        <taxon>Pterygota</taxon>
        <taxon>Neoptera</taxon>
        <taxon>Endopterygota</taxon>
        <taxon>Coleoptera</taxon>
        <taxon>Polyphaga</taxon>
        <taxon>Scarabaeiformia</taxon>
        <taxon>Scarabaeidae</taxon>
        <taxon>Rutelinae</taxon>
        <taxon>Popillia</taxon>
    </lineage>
</organism>
<name>A0AAW1KV58_POPJA</name>
<gene>
    <name evidence="9" type="ORF">QE152_g19225</name>
</gene>
<dbReference type="FunFam" id="3.20.20.80:FF:000115">
    <property type="entry name" value="Beta-galactosidase"/>
    <property type="match status" value="1"/>
</dbReference>
<evidence type="ECO:0000256" key="4">
    <source>
        <dbReference type="PIRSR" id="PIRSR006336-1"/>
    </source>
</evidence>
<dbReference type="Gene3D" id="2.60.120.260">
    <property type="entry name" value="Galactose-binding domain-like"/>
    <property type="match status" value="2"/>
</dbReference>
<keyword evidence="3" id="KW-0326">Glycosidase</keyword>
<dbReference type="InterPro" id="IPR031330">
    <property type="entry name" value="Gly_Hdrlase_35_cat"/>
</dbReference>
<evidence type="ECO:0000256" key="1">
    <source>
        <dbReference type="ARBA" id="ARBA00009809"/>
    </source>
</evidence>
<keyword evidence="2 9" id="KW-0378">Hydrolase</keyword>
<dbReference type="PANTHER" id="PTHR23421">
    <property type="entry name" value="BETA-GALACTOSIDASE RELATED"/>
    <property type="match status" value="1"/>
</dbReference>
<evidence type="ECO:0000256" key="3">
    <source>
        <dbReference type="ARBA" id="ARBA00023295"/>
    </source>
</evidence>
<dbReference type="Gene3D" id="3.20.20.80">
    <property type="entry name" value="Glycosidases"/>
    <property type="match status" value="1"/>
</dbReference>
<dbReference type="EMBL" id="JASPKY010000180">
    <property type="protein sequence ID" value="KAK9723409.1"/>
    <property type="molecule type" value="Genomic_DNA"/>
</dbReference>
<dbReference type="InterPro" id="IPR048913">
    <property type="entry name" value="BetaGal_gal-bd"/>
</dbReference>
<evidence type="ECO:0000313" key="9">
    <source>
        <dbReference type="EMBL" id="KAK9723409.1"/>
    </source>
</evidence>
<evidence type="ECO:0000259" key="6">
    <source>
        <dbReference type="Pfam" id="PF01301"/>
    </source>
</evidence>
<sequence length="638" mass="73693">MSSLPSVYEYYSENGISTGLTTTPTEFLLNNKPITLYSGALHYFRVHPRCWRDRLCKLRAANLNCVETYFCWNLHNPEPDVYDFGGGGTDFEAFLNIEKFLKIAQEEDLLVIARPGPYICAEWDFGGLPAWLLRDKDMRVRTSDEKFMKFVEGYLGKLFEILARYQFSRNGPIIAFQIENEYGNVKVNDSAYLEQLRDLYKRNDIVELLFTSDTPSNGNSGSIPEVLYTANFQDDPEKEFRILKQFRPDQPLMVMEYWTGWFDHWTEKHHRRSNEAFSDVLNRILKYPASVNMYMFHGGTNWGFLNGANLLISTTDNSSYQPDTSSYDYDAPLAENGDYTDKYYSVKDIIQKLRKIEFRSPEMPKLIERIAYAQTNITGGLNLNQILGRIPSIKSERLIPMEDLPINNNSGQKYGYITYRLENLHIPPNSLLRIQGHVCDTISVLINGKLVSKIPTSIKDLSEFGFWRKSNPILNLGDLEYQNATLDLVVENMGRVNYGKLDQFNQFKGLWQGQAYLNNVELKNYLIYPLEFKTEWINGLTGWGRADFNETGPKLYKAVLNIESDPIDTYIDMRGWIKGIVIVNGFVLSRYFRLGPQQACYLPAPLLRKGPNDVLIFEHYKGDGEIKFSKEQIYEEAL</sequence>
<proteinExistence type="inferred from homology"/>
<comment type="caution">
    <text evidence="9">The sequence shown here is derived from an EMBL/GenBank/DDBJ whole genome shotgun (WGS) entry which is preliminary data.</text>
</comment>
<dbReference type="InterPro" id="IPR008979">
    <property type="entry name" value="Galactose-bd-like_sf"/>
</dbReference>
<dbReference type="InterPro" id="IPR017853">
    <property type="entry name" value="GH"/>
</dbReference>
<dbReference type="Pfam" id="PF21317">
    <property type="entry name" value="BetaGal_ABD_1"/>
    <property type="match status" value="1"/>
</dbReference>
<dbReference type="GO" id="GO:0004565">
    <property type="term" value="F:beta-galactosidase activity"/>
    <property type="evidence" value="ECO:0007669"/>
    <property type="project" value="InterPro"/>
</dbReference>
<protein>
    <submittedName>
        <fullName evidence="9">Glycosyl hydrolases family 35</fullName>
    </submittedName>
</protein>
<evidence type="ECO:0000259" key="7">
    <source>
        <dbReference type="Pfam" id="PF21317"/>
    </source>
</evidence>
<evidence type="ECO:0000256" key="5">
    <source>
        <dbReference type="RuleBase" id="RU003679"/>
    </source>
</evidence>
<dbReference type="SUPFAM" id="SSF51445">
    <property type="entry name" value="(Trans)glycosidases"/>
    <property type="match status" value="1"/>
</dbReference>
<dbReference type="PIRSF" id="PIRSF006336">
    <property type="entry name" value="B-gal"/>
    <property type="match status" value="1"/>
</dbReference>
<reference evidence="9 10" key="1">
    <citation type="journal article" date="2024" name="BMC Genomics">
        <title>De novo assembly and annotation of Popillia japonica's genome with initial clues to its potential as an invasive pest.</title>
        <authorList>
            <person name="Cucini C."/>
            <person name="Boschi S."/>
            <person name="Funari R."/>
            <person name="Cardaioli E."/>
            <person name="Iannotti N."/>
            <person name="Marturano G."/>
            <person name="Paoli F."/>
            <person name="Bruttini M."/>
            <person name="Carapelli A."/>
            <person name="Frati F."/>
            <person name="Nardi F."/>
        </authorList>
    </citation>
    <scope>NUCLEOTIDE SEQUENCE [LARGE SCALE GENOMIC DNA]</scope>
    <source>
        <strain evidence="9">DMR45628</strain>
    </source>
</reference>
<dbReference type="PRINTS" id="PR00742">
    <property type="entry name" value="GLHYDRLASE35"/>
</dbReference>
<evidence type="ECO:0000259" key="8">
    <source>
        <dbReference type="Pfam" id="PF21467"/>
    </source>
</evidence>
<feature type="domain" description="Beta-galactosidase galactose-binding" evidence="8">
    <location>
        <begin position="554"/>
        <end position="612"/>
    </location>
</feature>
<dbReference type="AlphaFoldDB" id="A0AAW1KV58"/>
<dbReference type="InterPro" id="IPR001944">
    <property type="entry name" value="Glycoside_Hdrlase_35"/>
</dbReference>
<evidence type="ECO:0000256" key="2">
    <source>
        <dbReference type="ARBA" id="ARBA00022801"/>
    </source>
</evidence>